<dbReference type="EC" id="2.3.2.26" evidence="3"/>
<accession>A0A1E4REI9</accession>
<dbReference type="PANTHER" id="PTHR45670:SF1">
    <property type="entry name" value="E3 UBIQUITIN-PROTEIN LIGASE HECTD1"/>
    <property type="match status" value="1"/>
</dbReference>
<evidence type="ECO:0000256" key="6">
    <source>
        <dbReference type="PROSITE-ProRule" id="PRU00104"/>
    </source>
</evidence>
<dbReference type="OrthoDB" id="423283at2759"/>
<dbReference type="SUPFAM" id="SSF56204">
    <property type="entry name" value="Hect, E3 ligase catalytic domain"/>
    <property type="match status" value="1"/>
</dbReference>
<dbReference type="GO" id="GO:0016607">
    <property type="term" value="C:nuclear speck"/>
    <property type="evidence" value="ECO:0007669"/>
    <property type="project" value="TreeGrafter"/>
</dbReference>
<dbReference type="PROSITE" id="PS50237">
    <property type="entry name" value="HECT"/>
    <property type="match status" value="1"/>
</dbReference>
<evidence type="ECO:0000256" key="7">
    <source>
        <dbReference type="SAM" id="MobiDB-lite"/>
    </source>
</evidence>
<dbReference type="Pfam" id="PF00632">
    <property type="entry name" value="HECT"/>
    <property type="match status" value="1"/>
</dbReference>
<evidence type="ECO:0000256" key="4">
    <source>
        <dbReference type="ARBA" id="ARBA00022679"/>
    </source>
</evidence>
<comment type="similarity">
    <text evidence="2">Belongs to the UPL family. K-HECT subfamily.</text>
</comment>
<dbReference type="InterPro" id="IPR045322">
    <property type="entry name" value="HECTD1/TRIP12-like"/>
</dbReference>
<dbReference type="EMBL" id="KV454544">
    <property type="protein sequence ID" value="ODV65689.1"/>
    <property type="molecule type" value="Genomic_DNA"/>
</dbReference>
<dbReference type="GeneID" id="30996330"/>
<evidence type="ECO:0000256" key="1">
    <source>
        <dbReference type="ARBA" id="ARBA00000885"/>
    </source>
</evidence>
<dbReference type="PANTHER" id="PTHR45670">
    <property type="entry name" value="E3 UBIQUITIN-PROTEIN LIGASE TRIP12"/>
    <property type="match status" value="1"/>
</dbReference>
<keyword evidence="5 6" id="KW-0833">Ubl conjugation pathway</keyword>
<dbReference type="GO" id="GO:0000209">
    <property type="term" value="P:protein polyubiquitination"/>
    <property type="evidence" value="ECO:0007669"/>
    <property type="project" value="TreeGrafter"/>
</dbReference>
<evidence type="ECO:0000259" key="8">
    <source>
        <dbReference type="PROSITE" id="PS50237"/>
    </source>
</evidence>
<dbReference type="STRING" id="984485.A0A1E4REI9"/>
<name>A0A1E4REI9_9ASCO</name>
<protein>
    <recommendedName>
        <fullName evidence="3">HECT-type E3 ubiquitin transferase</fullName>
        <ecNumber evidence="3">2.3.2.26</ecNumber>
    </recommendedName>
</protein>
<comment type="catalytic activity">
    <reaction evidence="1">
        <text>S-ubiquitinyl-[E2 ubiquitin-conjugating enzyme]-L-cysteine + [acceptor protein]-L-lysine = [E2 ubiquitin-conjugating enzyme]-L-cysteine + N(6)-ubiquitinyl-[acceptor protein]-L-lysine.</text>
        <dbReference type="EC" id="2.3.2.26"/>
    </reaction>
</comment>
<proteinExistence type="inferred from homology"/>
<evidence type="ECO:0000256" key="3">
    <source>
        <dbReference type="ARBA" id="ARBA00012485"/>
    </source>
</evidence>
<dbReference type="AlphaFoldDB" id="A0A1E4REI9"/>
<keyword evidence="10" id="KW-1185">Reference proteome</keyword>
<reference evidence="10" key="1">
    <citation type="submission" date="2016-05" db="EMBL/GenBank/DDBJ databases">
        <title>Comparative genomics of biotechnologically important yeasts.</title>
        <authorList>
            <consortium name="DOE Joint Genome Institute"/>
            <person name="Riley R."/>
            <person name="Haridas S."/>
            <person name="Wolfe K.H."/>
            <person name="Lopes M.R."/>
            <person name="Hittinger C.T."/>
            <person name="Goker M."/>
            <person name="Salamov A."/>
            <person name="Wisecaver J."/>
            <person name="Long T.M."/>
            <person name="Aerts A.L."/>
            <person name="Barry K."/>
            <person name="Choi C."/>
            <person name="Clum A."/>
            <person name="Coughlan A.Y."/>
            <person name="Deshpande S."/>
            <person name="Douglass A.P."/>
            <person name="Hanson S.J."/>
            <person name="Klenk H.-P."/>
            <person name="Labutti K."/>
            <person name="Lapidus A."/>
            <person name="Lindquist E."/>
            <person name="Lipzen A."/>
            <person name="Meier-Kolthoff J.P."/>
            <person name="Ohm R.A."/>
            <person name="Otillar R.P."/>
            <person name="Pangilinan J."/>
            <person name="Peng Y."/>
            <person name="Rokas A."/>
            <person name="Rosa C.A."/>
            <person name="Scheuner C."/>
            <person name="Sibirny A.A."/>
            <person name="Slot J.C."/>
            <person name="Stielow J.B."/>
            <person name="Sun H."/>
            <person name="Kurtzman C.P."/>
            <person name="Blackwell M."/>
            <person name="Grigoriev I.V."/>
            <person name="Jeffries T.W."/>
        </authorList>
    </citation>
    <scope>NUCLEOTIDE SEQUENCE [LARGE SCALE GENOMIC DNA]</scope>
    <source>
        <strain evidence="10">NRRL Y-1933</strain>
    </source>
</reference>
<dbReference type="InterPro" id="IPR000569">
    <property type="entry name" value="HECT_dom"/>
</dbReference>
<dbReference type="FunFam" id="3.30.2410.10:FF:000007">
    <property type="entry name" value="Putative E3 ubiquitin-protein ligase HECTD1"/>
    <property type="match status" value="1"/>
</dbReference>
<feature type="region of interest" description="Disordered" evidence="7">
    <location>
        <begin position="85"/>
        <end position="111"/>
    </location>
</feature>
<dbReference type="GO" id="GO:0061630">
    <property type="term" value="F:ubiquitin protein ligase activity"/>
    <property type="evidence" value="ECO:0007669"/>
    <property type="project" value="UniProtKB-EC"/>
</dbReference>
<dbReference type="GO" id="GO:0043161">
    <property type="term" value="P:proteasome-mediated ubiquitin-dependent protein catabolic process"/>
    <property type="evidence" value="ECO:0007669"/>
    <property type="project" value="TreeGrafter"/>
</dbReference>
<dbReference type="SMART" id="SM00119">
    <property type="entry name" value="HECTc"/>
    <property type="match status" value="1"/>
</dbReference>
<evidence type="ECO:0000256" key="2">
    <source>
        <dbReference type="ARBA" id="ARBA00006331"/>
    </source>
</evidence>
<evidence type="ECO:0000313" key="9">
    <source>
        <dbReference type="EMBL" id="ODV65689.1"/>
    </source>
</evidence>
<dbReference type="InterPro" id="IPR035983">
    <property type="entry name" value="Hect_E3_ubiquitin_ligase"/>
</dbReference>
<gene>
    <name evidence="9" type="ORF">HYPBUDRAFT_153879</name>
</gene>
<feature type="domain" description="HECT" evidence="8">
    <location>
        <begin position="150"/>
        <end position="509"/>
    </location>
</feature>
<dbReference type="Gene3D" id="3.30.2410.10">
    <property type="entry name" value="Hect, E3 ligase catalytic domain"/>
    <property type="match status" value="1"/>
</dbReference>
<dbReference type="Gene3D" id="3.90.1750.10">
    <property type="entry name" value="Hect, E3 ligase catalytic domains"/>
    <property type="match status" value="1"/>
</dbReference>
<dbReference type="Proteomes" id="UP000095085">
    <property type="component" value="Unassembled WGS sequence"/>
</dbReference>
<feature type="active site" description="Glycyl thioester intermediate" evidence="6">
    <location>
        <position position="476"/>
    </location>
</feature>
<keyword evidence="4" id="KW-0808">Transferase</keyword>
<evidence type="ECO:0000256" key="5">
    <source>
        <dbReference type="ARBA" id="ARBA00022786"/>
    </source>
</evidence>
<dbReference type="RefSeq" id="XP_020074756.1">
    <property type="nucleotide sequence ID" value="XM_020221781.1"/>
</dbReference>
<evidence type="ECO:0000313" key="10">
    <source>
        <dbReference type="Proteomes" id="UP000095085"/>
    </source>
</evidence>
<sequence>MNSYAKDSKISNEQFMNWKLTVKLNRQLEDPLVVASGTLPGWSIHITKQFSFIFPLDTRIFFLQSTSFGFSRSIHHWQLRTNQEYADSQGSSNSNSNNNHRAQLGRPTRQKVRLSRKSILQSAVKVLQLYGSTPGVLEIEYFDEVGSGLGPTLEFYATVSREFCKKKLKLWRDNSDDNQEDLESYVQSNTGLFPYPLDKNQVFSENGRKMIYFFATLGKFIARALLDSRIIDFNFNPVFLKLVQFFNQGAKPTNRDLKKLTSLNSLRLVDSTLANSLEHLIKYIEAYKDVPIDQRSAVVIDDCTLDDLSLTFTLPGYPDYELIPNGDEIFINHENVENYVNKVLEATLYSGIVHQTKAFMEGFSKVFPINSLIIFSPQELVELLGSAEEDWSLSTIVNSVHANHGYTKESEAIKRLINILVNFNDIEKRSFLQFLTGSPKLPVGGFKSLRPEFTVVRKLAEPGSSDDDYLPSVMTCANYLKLPNYSSEEIMKAKLVQAVNEGAGAFLLS</sequence>
<dbReference type="Gene3D" id="3.30.2160.10">
    <property type="entry name" value="Hect, E3 ligase catalytic domain"/>
    <property type="match status" value="1"/>
</dbReference>
<organism evidence="9 10">
    <name type="scientific">Hyphopichia burtonii NRRL Y-1933</name>
    <dbReference type="NCBI Taxonomy" id="984485"/>
    <lineage>
        <taxon>Eukaryota</taxon>
        <taxon>Fungi</taxon>
        <taxon>Dikarya</taxon>
        <taxon>Ascomycota</taxon>
        <taxon>Saccharomycotina</taxon>
        <taxon>Pichiomycetes</taxon>
        <taxon>Debaryomycetaceae</taxon>
        <taxon>Hyphopichia</taxon>
    </lineage>
</organism>